<feature type="domain" description="YetF C-terminal" evidence="8">
    <location>
        <begin position="90"/>
        <end position="221"/>
    </location>
</feature>
<reference evidence="10 11" key="1">
    <citation type="submission" date="2023-07" db="EMBL/GenBank/DDBJ databases">
        <title>The novel representative of Negativicutes class, Anaeroselena agilis gen. nov. sp. nov.</title>
        <authorList>
            <person name="Prokofeva M.I."/>
            <person name="Elcheninov A.G."/>
            <person name="Klyukina A."/>
            <person name="Kublanov I.V."/>
            <person name="Frolov E.N."/>
            <person name="Podosokorskaya O.A."/>
        </authorList>
    </citation>
    <scope>NUCLEOTIDE SEQUENCE [LARGE SCALE GENOMIC DNA]</scope>
    <source>
        <strain evidence="10 11">4137-cl</strain>
    </source>
</reference>
<evidence type="ECO:0000256" key="1">
    <source>
        <dbReference type="ARBA" id="ARBA00004651"/>
    </source>
</evidence>
<keyword evidence="3" id="KW-1003">Cell membrane</keyword>
<evidence type="ECO:0000256" key="7">
    <source>
        <dbReference type="SAM" id="Phobius"/>
    </source>
</evidence>
<keyword evidence="4 7" id="KW-0812">Transmembrane</keyword>
<accession>A0ABU3NV59</accession>
<feature type="domain" description="YetF-like N-terminal transmembrane" evidence="9">
    <location>
        <begin position="16"/>
        <end position="83"/>
    </location>
</feature>
<dbReference type="InterPro" id="IPR023090">
    <property type="entry name" value="UPF0702_alpha/beta_dom_sf"/>
</dbReference>
<name>A0ABU3NV59_9FIRM</name>
<dbReference type="PANTHER" id="PTHR34582:SF7">
    <property type="entry name" value="UPF0702 TRANSMEMBRANE PROTEIN YDFS"/>
    <property type="match status" value="1"/>
</dbReference>
<comment type="similarity">
    <text evidence="2">Belongs to the UPF0702 family.</text>
</comment>
<evidence type="ECO:0000259" key="8">
    <source>
        <dbReference type="Pfam" id="PF04239"/>
    </source>
</evidence>
<dbReference type="Pfam" id="PF20730">
    <property type="entry name" value="YetF_N"/>
    <property type="match status" value="1"/>
</dbReference>
<keyword evidence="11" id="KW-1185">Reference proteome</keyword>
<comment type="subcellular location">
    <subcellularLocation>
        <location evidence="1">Cell membrane</location>
        <topology evidence="1">Multi-pass membrane protein</topology>
    </subcellularLocation>
</comment>
<sequence length="249" mass="27714">MERSAGEIALIITVNTSVSYVFLLFVTRMLGRKDISQLTFFDFVNAITIGSIIANIAMDPDSPMWYGILSTAVWGAWVMATNLLTLRSLPARKIIDGEPIVVIHNGKILEENLGRRYYNVNDVLMQLRNENIFDPKQVELALMEANGTLSILKKSQFQNVTNQDINISPKPQPGSLLAGMELIVDGQVLRKNLRFSGLTEEELLKRLAAQGVNDVREVLVAAGLPDGTLYVDKKKDGEREGLKNQDKLL</sequence>
<dbReference type="RefSeq" id="WP_413779241.1">
    <property type="nucleotide sequence ID" value="NZ_JAUOZS010000001.1"/>
</dbReference>
<keyword evidence="6 7" id="KW-0472">Membrane</keyword>
<feature type="transmembrane region" description="Helical" evidence="7">
    <location>
        <begin position="38"/>
        <end position="58"/>
    </location>
</feature>
<evidence type="ECO:0000259" key="9">
    <source>
        <dbReference type="Pfam" id="PF20730"/>
    </source>
</evidence>
<evidence type="ECO:0000256" key="3">
    <source>
        <dbReference type="ARBA" id="ARBA00022475"/>
    </source>
</evidence>
<protein>
    <submittedName>
        <fullName evidence="10">DUF421 domain-containing protein</fullName>
    </submittedName>
</protein>
<gene>
    <name evidence="10" type="ORF">Q4T40_05550</name>
</gene>
<evidence type="ECO:0000256" key="6">
    <source>
        <dbReference type="ARBA" id="ARBA00023136"/>
    </source>
</evidence>
<evidence type="ECO:0000256" key="5">
    <source>
        <dbReference type="ARBA" id="ARBA00022989"/>
    </source>
</evidence>
<proteinExistence type="inferred from homology"/>
<evidence type="ECO:0000256" key="2">
    <source>
        <dbReference type="ARBA" id="ARBA00006448"/>
    </source>
</evidence>
<organism evidence="10 11">
    <name type="scientific">Anaeroselena agilis</name>
    <dbReference type="NCBI Taxonomy" id="3063788"/>
    <lineage>
        <taxon>Bacteria</taxon>
        <taxon>Bacillati</taxon>
        <taxon>Bacillota</taxon>
        <taxon>Negativicutes</taxon>
        <taxon>Acetonemataceae</taxon>
        <taxon>Anaeroselena</taxon>
    </lineage>
</organism>
<dbReference type="InterPro" id="IPR007353">
    <property type="entry name" value="DUF421"/>
</dbReference>
<evidence type="ECO:0000256" key="4">
    <source>
        <dbReference type="ARBA" id="ARBA00022692"/>
    </source>
</evidence>
<evidence type="ECO:0000313" key="11">
    <source>
        <dbReference type="Proteomes" id="UP001254848"/>
    </source>
</evidence>
<dbReference type="Proteomes" id="UP001254848">
    <property type="component" value="Unassembled WGS sequence"/>
</dbReference>
<dbReference type="EMBL" id="JAUOZS010000001">
    <property type="protein sequence ID" value="MDT8900704.1"/>
    <property type="molecule type" value="Genomic_DNA"/>
</dbReference>
<dbReference type="PANTHER" id="PTHR34582">
    <property type="entry name" value="UPF0702 TRANSMEMBRANE PROTEIN YCAP"/>
    <property type="match status" value="1"/>
</dbReference>
<keyword evidence="5 7" id="KW-1133">Transmembrane helix</keyword>
<evidence type="ECO:0000313" key="10">
    <source>
        <dbReference type="EMBL" id="MDT8900704.1"/>
    </source>
</evidence>
<comment type="caution">
    <text evidence="10">The sequence shown here is derived from an EMBL/GenBank/DDBJ whole genome shotgun (WGS) entry which is preliminary data.</text>
</comment>
<feature type="transmembrane region" description="Helical" evidence="7">
    <location>
        <begin position="6"/>
        <end position="26"/>
    </location>
</feature>
<dbReference type="Gene3D" id="3.30.240.20">
    <property type="entry name" value="bsu07140 like domains"/>
    <property type="match status" value="2"/>
</dbReference>
<dbReference type="Pfam" id="PF04239">
    <property type="entry name" value="DUF421"/>
    <property type="match status" value="1"/>
</dbReference>
<feature type="transmembrane region" description="Helical" evidence="7">
    <location>
        <begin position="64"/>
        <end position="84"/>
    </location>
</feature>
<dbReference type="InterPro" id="IPR048454">
    <property type="entry name" value="YetF_N"/>
</dbReference>